<dbReference type="GO" id="GO:0003677">
    <property type="term" value="F:DNA binding"/>
    <property type="evidence" value="ECO:0007669"/>
    <property type="project" value="InterPro"/>
</dbReference>
<evidence type="ECO:0000256" key="2">
    <source>
        <dbReference type="ARBA" id="ARBA00022801"/>
    </source>
</evidence>
<sequence length="399" mass="46631">MVKEQELESLSSLGPKTATLFLSWKTMEKARGNCEARNTGKSVLKRKLYHMNSLGREHGESHLLVLQYLLDDVSEFLSTKLVEVKGERDIPEDKGCIFVLKAFIDYLFERERENFRARRRDNDNSVTLTTIHQAKGLEWDVVFIVKANDSEIPLLHDFKGTVKDTAALVEEERRLLYVAMTRARQKLFILYVLMDSNWQVLQPSRFLKEIPCHLIEVQGEINLQELQMRREPLQKDTTHRATELLIKEKQSEDSSETSNEFSVEDRSIVSHLFHQWAKKKAFQDPKRLLDKVSFVIDERLRQKGNKNKELLNTLKICLRCDEAFQYAQYVLRWEQIPVDKRAHLTREKQEHFLKLKIENAMGSATPTVKQISYLKKLGCTMTPTSRLHASHLIEQYKSL</sequence>
<evidence type="ECO:0000256" key="3">
    <source>
        <dbReference type="ARBA" id="ARBA00022806"/>
    </source>
</evidence>
<proteinExistence type="predicted"/>
<reference evidence="6" key="1">
    <citation type="submission" date="2023-10" db="EMBL/GenBank/DDBJ databases">
        <authorList>
            <person name="Domelevo Entfellner J.-B."/>
        </authorList>
    </citation>
    <scope>NUCLEOTIDE SEQUENCE</scope>
</reference>
<dbReference type="InterPro" id="IPR014017">
    <property type="entry name" value="DNA_helicase_UvrD-like_C"/>
</dbReference>
<keyword evidence="4" id="KW-0067">ATP-binding</keyword>
<dbReference type="SUPFAM" id="SSF52540">
    <property type="entry name" value="P-loop containing nucleoside triphosphate hydrolases"/>
    <property type="match status" value="1"/>
</dbReference>
<keyword evidence="1" id="KW-0547">Nucleotide-binding</keyword>
<keyword evidence="3" id="KW-0347">Helicase</keyword>
<dbReference type="GO" id="GO:0043138">
    <property type="term" value="F:3'-5' DNA helicase activity"/>
    <property type="evidence" value="ECO:0007669"/>
    <property type="project" value="TreeGrafter"/>
</dbReference>
<name>A0AA86W197_9FABA</name>
<organism evidence="6 7">
    <name type="scientific">Sphenostylis stenocarpa</name>
    <dbReference type="NCBI Taxonomy" id="92480"/>
    <lineage>
        <taxon>Eukaryota</taxon>
        <taxon>Viridiplantae</taxon>
        <taxon>Streptophyta</taxon>
        <taxon>Embryophyta</taxon>
        <taxon>Tracheophyta</taxon>
        <taxon>Spermatophyta</taxon>
        <taxon>Magnoliopsida</taxon>
        <taxon>eudicotyledons</taxon>
        <taxon>Gunneridae</taxon>
        <taxon>Pentapetalae</taxon>
        <taxon>rosids</taxon>
        <taxon>fabids</taxon>
        <taxon>Fabales</taxon>
        <taxon>Fabaceae</taxon>
        <taxon>Papilionoideae</taxon>
        <taxon>50 kb inversion clade</taxon>
        <taxon>NPAAA clade</taxon>
        <taxon>indigoferoid/millettioid clade</taxon>
        <taxon>Phaseoleae</taxon>
        <taxon>Sphenostylis</taxon>
    </lineage>
</organism>
<protein>
    <recommendedName>
        <fullName evidence="5">UvrD-like helicase C-terminal domain-containing protein</fullName>
    </recommendedName>
</protein>
<feature type="domain" description="UvrD-like helicase C-terminal" evidence="5">
    <location>
        <begin position="118"/>
        <end position="192"/>
    </location>
</feature>
<dbReference type="Gene3D" id="3.40.50.300">
    <property type="entry name" value="P-loop containing nucleotide triphosphate hydrolases"/>
    <property type="match status" value="1"/>
</dbReference>
<gene>
    <name evidence="6" type="ORF">AYBTSS11_LOCUS28697</name>
</gene>
<dbReference type="CDD" id="cd18807">
    <property type="entry name" value="SF1_C_UvrD"/>
    <property type="match status" value="1"/>
</dbReference>
<evidence type="ECO:0000313" key="6">
    <source>
        <dbReference type="EMBL" id="CAJ1976559.1"/>
    </source>
</evidence>
<dbReference type="GO" id="GO:0005634">
    <property type="term" value="C:nucleus"/>
    <property type="evidence" value="ECO:0007669"/>
    <property type="project" value="TreeGrafter"/>
</dbReference>
<accession>A0AA86W197</accession>
<evidence type="ECO:0000259" key="5">
    <source>
        <dbReference type="Pfam" id="PF13361"/>
    </source>
</evidence>
<dbReference type="Proteomes" id="UP001189624">
    <property type="component" value="Chromosome 10"/>
</dbReference>
<dbReference type="GO" id="GO:0000725">
    <property type="term" value="P:recombinational repair"/>
    <property type="evidence" value="ECO:0007669"/>
    <property type="project" value="TreeGrafter"/>
</dbReference>
<dbReference type="Gramene" id="rna-AYBTSS11_LOCUS28697">
    <property type="protein sequence ID" value="CAJ1976559.1"/>
    <property type="gene ID" value="gene-AYBTSS11_LOCUS28697"/>
</dbReference>
<dbReference type="Pfam" id="PF13361">
    <property type="entry name" value="UvrD_C"/>
    <property type="match status" value="1"/>
</dbReference>
<evidence type="ECO:0000256" key="4">
    <source>
        <dbReference type="ARBA" id="ARBA00022840"/>
    </source>
</evidence>
<evidence type="ECO:0000313" key="7">
    <source>
        <dbReference type="Proteomes" id="UP001189624"/>
    </source>
</evidence>
<dbReference type="InterPro" id="IPR027417">
    <property type="entry name" value="P-loop_NTPase"/>
</dbReference>
<dbReference type="GO" id="GO:0005524">
    <property type="term" value="F:ATP binding"/>
    <property type="evidence" value="ECO:0007669"/>
    <property type="project" value="UniProtKB-KW"/>
</dbReference>
<dbReference type="InterPro" id="IPR000212">
    <property type="entry name" value="DNA_helicase_UvrD/REP"/>
</dbReference>
<dbReference type="PANTHER" id="PTHR11070:SF61">
    <property type="entry name" value="DNA 3'-5' HELICASE"/>
    <property type="match status" value="1"/>
</dbReference>
<keyword evidence="2" id="KW-0378">Hydrolase</keyword>
<keyword evidence="7" id="KW-1185">Reference proteome</keyword>
<dbReference type="GO" id="GO:0016787">
    <property type="term" value="F:hydrolase activity"/>
    <property type="evidence" value="ECO:0007669"/>
    <property type="project" value="UniProtKB-KW"/>
</dbReference>
<dbReference type="EMBL" id="OY731407">
    <property type="protein sequence ID" value="CAJ1976559.1"/>
    <property type="molecule type" value="Genomic_DNA"/>
</dbReference>
<dbReference type="PANTHER" id="PTHR11070">
    <property type="entry name" value="UVRD / RECB / PCRA DNA HELICASE FAMILY MEMBER"/>
    <property type="match status" value="1"/>
</dbReference>
<evidence type="ECO:0000256" key="1">
    <source>
        <dbReference type="ARBA" id="ARBA00022741"/>
    </source>
</evidence>
<dbReference type="AlphaFoldDB" id="A0AA86W197"/>